<feature type="non-terminal residue" evidence="2">
    <location>
        <position position="1"/>
    </location>
</feature>
<protein>
    <submittedName>
        <fullName evidence="2">Uncharacterized protein</fullName>
    </submittedName>
</protein>
<reference evidence="2" key="1">
    <citation type="submission" date="2018-05" db="EMBL/GenBank/DDBJ databases">
        <authorList>
            <person name="Lanie J.A."/>
            <person name="Ng W.-L."/>
            <person name="Kazmierczak K.M."/>
            <person name="Andrzejewski T.M."/>
            <person name="Davidsen T.M."/>
            <person name="Wayne K.J."/>
            <person name="Tettelin H."/>
            <person name="Glass J.I."/>
            <person name="Rusch D."/>
            <person name="Podicherti R."/>
            <person name="Tsui H.-C.T."/>
            <person name="Winkler M.E."/>
        </authorList>
    </citation>
    <scope>NUCLEOTIDE SEQUENCE</scope>
</reference>
<name>A0A383AMK1_9ZZZZ</name>
<gene>
    <name evidence="2" type="ORF">METZ01_LOCUS461911</name>
</gene>
<dbReference type="AlphaFoldDB" id="A0A383AMK1"/>
<sequence length="22" mass="2452">KPIQLLPPNKTLRRSSGGVGWF</sequence>
<feature type="non-terminal residue" evidence="2">
    <location>
        <position position="22"/>
    </location>
</feature>
<dbReference type="EMBL" id="UINC01193441">
    <property type="protein sequence ID" value="SVE09057.1"/>
    <property type="molecule type" value="Genomic_DNA"/>
</dbReference>
<proteinExistence type="predicted"/>
<evidence type="ECO:0000313" key="2">
    <source>
        <dbReference type="EMBL" id="SVE09057.1"/>
    </source>
</evidence>
<accession>A0A383AMK1</accession>
<evidence type="ECO:0000256" key="1">
    <source>
        <dbReference type="SAM" id="MobiDB-lite"/>
    </source>
</evidence>
<feature type="region of interest" description="Disordered" evidence="1">
    <location>
        <begin position="1"/>
        <end position="22"/>
    </location>
</feature>
<organism evidence="2">
    <name type="scientific">marine metagenome</name>
    <dbReference type="NCBI Taxonomy" id="408172"/>
    <lineage>
        <taxon>unclassified sequences</taxon>
        <taxon>metagenomes</taxon>
        <taxon>ecological metagenomes</taxon>
    </lineage>
</organism>